<dbReference type="Proteomes" id="UP001285354">
    <property type="component" value="Unassembled WGS sequence"/>
</dbReference>
<dbReference type="InterPro" id="IPR021047">
    <property type="entry name" value="Mannosyltransferase_CMT1"/>
</dbReference>
<dbReference type="PANTHER" id="PTHR34144:SF5">
    <property type="entry name" value="ALPHA-1,3-MANNOSYLTRANSFERASE CMT1"/>
    <property type="match status" value="1"/>
</dbReference>
<proteinExistence type="predicted"/>
<dbReference type="AlphaFoldDB" id="A0AAD9WGK7"/>
<comment type="caution">
    <text evidence="1">The sequence shown here is derived from an EMBL/GenBank/DDBJ whole genome shotgun (WGS) entry which is preliminary data.</text>
</comment>
<dbReference type="EMBL" id="JAUBYV010000002">
    <property type="protein sequence ID" value="KAK2628501.1"/>
    <property type="molecule type" value="Genomic_DNA"/>
</dbReference>
<name>A0AAD9WGK7_9HELO</name>
<protein>
    <recommendedName>
        <fullName evidence="3">Alpha-1,3-mannosyltransferase CMT1</fullName>
    </recommendedName>
</protein>
<dbReference type="PANTHER" id="PTHR34144">
    <property type="entry name" value="CHROMOSOME 8, WHOLE GENOME SHOTGUN SEQUENCE"/>
    <property type="match status" value="1"/>
</dbReference>
<accession>A0AAD9WGK7</accession>
<evidence type="ECO:0008006" key="3">
    <source>
        <dbReference type="Google" id="ProtNLM"/>
    </source>
</evidence>
<sequence>MPMGDRHRTHVISNMLLASLRRRRRLKQAFILISAIIFMSHSLTHSSESRFYSGHIFRSDGSSADSELRRGGNATLLAAVPAYIKAIMDPKDTTFARLECPQANSERYGYLKSSPADGPGSRQKYFFALDLRDCANILPRLLGSIVETMNFLGPERCSLSIVEGQSEDGTFEILNELREAVERIGAAYHFVSTDLDPLKGERITILAEIRNLALKPLVQSLDLSDTTVIFLNDVALCSDDILELIHQRVWQGADMTCGMDWTYLGEDPTFYDVWIACGMTGDSFFDIPADGNWDLAWDLFWNDPGSLDKFANNQAFQVFSCWNGATAFTAKALAKIQFRRSHENECYQGEPRLFCKDMWFHGFGKIAVVPTVNIEYSDEGAKKIKSLKGHVADLLSQGDPQQRIEWATNPPEKIKCMRNYDDQVWVPWNEDL</sequence>
<evidence type="ECO:0000313" key="1">
    <source>
        <dbReference type="EMBL" id="KAK2628501.1"/>
    </source>
</evidence>
<reference evidence="1" key="1">
    <citation type="submission" date="2023-06" db="EMBL/GenBank/DDBJ databases">
        <title>Draft genome of Marssonina rosae.</title>
        <authorList>
            <person name="Cheng Q."/>
        </authorList>
    </citation>
    <scope>NUCLEOTIDE SEQUENCE</scope>
    <source>
        <strain evidence="1">R4</strain>
    </source>
</reference>
<evidence type="ECO:0000313" key="2">
    <source>
        <dbReference type="Proteomes" id="UP001285354"/>
    </source>
</evidence>
<gene>
    <name evidence="1" type="ORF">QTJ16_001604</name>
</gene>
<dbReference type="Pfam" id="PF11735">
    <property type="entry name" value="CAP59_mtransfer"/>
    <property type="match status" value="1"/>
</dbReference>
<organism evidence="1 2">
    <name type="scientific">Diplocarpon rosae</name>
    <dbReference type="NCBI Taxonomy" id="946125"/>
    <lineage>
        <taxon>Eukaryota</taxon>
        <taxon>Fungi</taxon>
        <taxon>Dikarya</taxon>
        <taxon>Ascomycota</taxon>
        <taxon>Pezizomycotina</taxon>
        <taxon>Leotiomycetes</taxon>
        <taxon>Helotiales</taxon>
        <taxon>Drepanopezizaceae</taxon>
        <taxon>Diplocarpon</taxon>
    </lineage>
</organism>
<keyword evidence="2" id="KW-1185">Reference proteome</keyword>